<dbReference type="Proteomes" id="UP000035682">
    <property type="component" value="Unplaced"/>
</dbReference>
<reference evidence="5" key="2">
    <citation type="submission" date="2020-12" db="UniProtKB">
        <authorList>
            <consortium name="WormBaseParasite"/>
        </authorList>
    </citation>
    <scope>IDENTIFICATION</scope>
</reference>
<sequence>MISSQNIIFILSLLSIYLPSNIFGQQKACEVNQIFNGQECICAPGYFSSKTDESKSRCEDECEDIFKSIFVQGVCVKGIFSRIERNKQPECNLRCGMNFHWWTTIGLLTIAAAAVATLIFTIPMCIATCSSCLHARKANKNARRVYEETTNPQPNKDQSAIATMGYNPYSYWPYYSARA</sequence>
<organism evidence="3">
    <name type="scientific">Strongyloides ratti</name>
    <name type="common">Parasitic roundworm</name>
    <dbReference type="NCBI Taxonomy" id="34506"/>
    <lineage>
        <taxon>Eukaryota</taxon>
        <taxon>Metazoa</taxon>
        <taxon>Ecdysozoa</taxon>
        <taxon>Nematoda</taxon>
        <taxon>Chromadorea</taxon>
        <taxon>Rhabditida</taxon>
        <taxon>Tylenchina</taxon>
        <taxon>Panagrolaimomorpha</taxon>
        <taxon>Strongyloidoidea</taxon>
        <taxon>Strongyloididae</taxon>
        <taxon>Strongyloides</taxon>
    </lineage>
</organism>
<keyword evidence="1" id="KW-1133">Transmembrane helix</keyword>
<keyword evidence="4" id="KW-1185">Reference proteome</keyword>
<dbReference type="EMBL" id="LN609529">
    <property type="protein sequence ID" value="CEF65812.1"/>
    <property type="molecule type" value="Genomic_DNA"/>
</dbReference>
<dbReference type="AlphaFoldDB" id="A0A090L7V1"/>
<keyword evidence="2" id="KW-0732">Signal</keyword>
<name>A0A090L7V1_STRRB</name>
<dbReference type="WormBase" id="SRAE_2000048700">
    <property type="protein sequence ID" value="SRP11245"/>
    <property type="gene ID" value="WBGene00260682"/>
</dbReference>
<evidence type="ECO:0000313" key="5">
    <source>
        <dbReference type="WBParaSite" id="SRAE_2000048700.1"/>
    </source>
</evidence>
<dbReference type="OMA" id="QVATMGY"/>
<evidence type="ECO:0000313" key="6">
    <source>
        <dbReference type="WormBase" id="SRAE_2000048700"/>
    </source>
</evidence>
<dbReference type="RefSeq" id="XP_024505012.1">
    <property type="nucleotide sequence ID" value="XM_024651323.1"/>
</dbReference>
<evidence type="ECO:0000256" key="1">
    <source>
        <dbReference type="SAM" id="Phobius"/>
    </source>
</evidence>
<dbReference type="GeneID" id="36378176"/>
<dbReference type="WBParaSite" id="SRAE_2000048700.1">
    <property type="protein sequence ID" value="SRAE_2000048700.1"/>
    <property type="gene ID" value="WBGene00260682"/>
</dbReference>
<gene>
    <name evidence="3 5 6" type="ORF">SRAE_2000048700</name>
</gene>
<dbReference type="CTD" id="36378176"/>
<evidence type="ECO:0000256" key="2">
    <source>
        <dbReference type="SAM" id="SignalP"/>
    </source>
</evidence>
<reference evidence="3 4" key="1">
    <citation type="submission" date="2014-09" db="EMBL/GenBank/DDBJ databases">
        <authorList>
            <person name="Martin A.A."/>
        </authorList>
    </citation>
    <scope>NUCLEOTIDE SEQUENCE</scope>
    <source>
        <strain evidence="4">ED321</strain>
        <strain evidence="3">ED321 Heterogonic</strain>
    </source>
</reference>
<feature type="signal peptide" evidence="2">
    <location>
        <begin position="1"/>
        <end position="24"/>
    </location>
</feature>
<feature type="chain" id="PRO_5015030535" evidence="2">
    <location>
        <begin position="25"/>
        <end position="179"/>
    </location>
</feature>
<proteinExistence type="predicted"/>
<evidence type="ECO:0000313" key="3">
    <source>
        <dbReference type="EMBL" id="CEF65812.1"/>
    </source>
</evidence>
<keyword evidence="1" id="KW-0472">Membrane</keyword>
<protein>
    <submittedName>
        <fullName evidence="3 5">Uncharacterized protein</fullName>
    </submittedName>
</protein>
<accession>A0A090L7V1</accession>
<feature type="transmembrane region" description="Helical" evidence="1">
    <location>
        <begin position="99"/>
        <end position="127"/>
    </location>
</feature>
<keyword evidence="1" id="KW-0812">Transmembrane</keyword>
<dbReference type="OrthoDB" id="5859179at2759"/>
<evidence type="ECO:0000313" key="4">
    <source>
        <dbReference type="Proteomes" id="UP000035682"/>
    </source>
</evidence>